<dbReference type="Gene3D" id="3.40.50.300">
    <property type="entry name" value="P-loop containing nucleotide triphosphate hydrolases"/>
    <property type="match status" value="1"/>
</dbReference>
<dbReference type="GO" id="GO:0005524">
    <property type="term" value="F:ATP binding"/>
    <property type="evidence" value="ECO:0007669"/>
    <property type="project" value="UniProtKB-UniRule"/>
</dbReference>
<gene>
    <name evidence="8" type="primary">cmk</name>
    <name evidence="11" type="ORF">DFQ14_104305</name>
</gene>
<accession>A0A368VYR2</accession>
<evidence type="ECO:0000256" key="6">
    <source>
        <dbReference type="ARBA" id="ARBA00047615"/>
    </source>
</evidence>
<dbReference type="Pfam" id="PF02224">
    <property type="entry name" value="Cytidylate_kin"/>
    <property type="match status" value="1"/>
</dbReference>
<evidence type="ECO:0000313" key="12">
    <source>
        <dbReference type="Proteomes" id="UP000253495"/>
    </source>
</evidence>
<dbReference type="PANTHER" id="PTHR21299">
    <property type="entry name" value="CYTIDYLATE KINASE/PANTOATE-BETA-ALANINE LIGASE"/>
    <property type="match status" value="1"/>
</dbReference>
<evidence type="ECO:0000256" key="9">
    <source>
        <dbReference type="SAM" id="MobiDB-lite"/>
    </source>
</evidence>
<evidence type="ECO:0000256" key="3">
    <source>
        <dbReference type="ARBA" id="ARBA00022741"/>
    </source>
</evidence>
<keyword evidence="8" id="KW-0963">Cytoplasm</keyword>
<comment type="subcellular location">
    <subcellularLocation>
        <location evidence="8">Cytoplasm</location>
    </subcellularLocation>
</comment>
<dbReference type="PANTHER" id="PTHR21299:SF2">
    <property type="entry name" value="CYTIDYLATE KINASE"/>
    <property type="match status" value="1"/>
</dbReference>
<feature type="region of interest" description="Disordered" evidence="9">
    <location>
        <begin position="1"/>
        <end position="21"/>
    </location>
</feature>
<keyword evidence="3 8" id="KW-0547">Nucleotide-binding</keyword>
<sequence>MAQSVLRGTVALDGPSGTGKSTVARRLASELGAAYLDTGAMYRAVTLAALRDRVAVSDVEAVALAARSVDLEMGTDPGHPSVSLAGENVEHEIRGPAVTGSVSAVSAVPVVRELLVAEQRRLIRQSAEQPGGIVVEGRDIGTVVAPEAGLKVYLTASSHARAQRRTAQDAAFGHGTDLERTHADVRRRDNLDSSRESSPLRMAGDAVELDTTELDVPGVLAQLHKLIEQRGLLDREKRTIL</sequence>
<dbReference type="CDD" id="cd02020">
    <property type="entry name" value="CMPK"/>
    <property type="match status" value="1"/>
</dbReference>
<proteinExistence type="inferred from homology"/>
<reference evidence="11 12" key="1">
    <citation type="submission" date="2018-07" db="EMBL/GenBank/DDBJ databases">
        <title>Genomic Encyclopedia of Type Strains, Phase III (KMG-III): the genomes of soil and plant-associated and newly described type strains.</title>
        <authorList>
            <person name="Whitman W."/>
        </authorList>
    </citation>
    <scope>NUCLEOTIDE SEQUENCE [LARGE SCALE GENOMIC DNA]</scope>
    <source>
        <strain evidence="11 12">CECT 8575</strain>
    </source>
</reference>
<dbReference type="GO" id="GO:0036430">
    <property type="term" value="F:CMP kinase activity"/>
    <property type="evidence" value="ECO:0007669"/>
    <property type="project" value="RHEA"/>
</dbReference>
<organism evidence="11 12">
    <name type="scientific">Halopolyspora algeriensis</name>
    <dbReference type="NCBI Taxonomy" id="1500506"/>
    <lineage>
        <taxon>Bacteria</taxon>
        <taxon>Bacillati</taxon>
        <taxon>Actinomycetota</taxon>
        <taxon>Actinomycetes</taxon>
        <taxon>Actinomycetes incertae sedis</taxon>
        <taxon>Halopolyspora</taxon>
    </lineage>
</organism>
<dbReference type="HAMAP" id="MF_00238">
    <property type="entry name" value="Cytidyl_kinase_type1"/>
    <property type="match status" value="1"/>
</dbReference>
<name>A0A368VYR2_9ACTN</name>
<dbReference type="GO" id="GO:0006220">
    <property type="term" value="P:pyrimidine nucleotide metabolic process"/>
    <property type="evidence" value="ECO:0007669"/>
    <property type="project" value="UniProtKB-UniRule"/>
</dbReference>
<comment type="catalytic activity">
    <reaction evidence="7 8">
        <text>CMP + ATP = CDP + ADP</text>
        <dbReference type="Rhea" id="RHEA:11600"/>
        <dbReference type="ChEBI" id="CHEBI:30616"/>
        <dbReference type="ChEBI" id="CHEBI:58069"/>
        <dbReference type="ChEBI" id="CHEBI:60377"/>
        <dbReference type="ChEBI" id="CHEBI:456216"/>
        <dbReference type="EC" id="2.7.4.25"/>
    </reaction>
</comment>
<dbReference type="EC" id="2.7.4.25" evidence="8"/>
<dbReference type="EMBL" id="QPJC01000004">
    <property type="protein sequence ID" value="RCW44714.1"/>
    <property type="molecule type" value="Genomic_DNA"/>
</dbReference>
<evidence type="ECO:0000256" key="2">
    <source>
        <dbReference type="ARBA" id="ARBA00022679"/>
    </source>
</evidence>
<keyword evidence="4 8" id="KW-0418">Kinase</keyword>
<protein>
    <recommendedName>
        <fullName evidence="8">Cytidylate kinase</fullName>
        <shortName evidence="8">CK</shortName>
        <ecNumber evidence="8">2.7.4.25</ecNumber>
    </recommendedName>
    <alternativeName>
        <fullName evidence="8">Cytidine monophosphate kinase</fullName>
        <shortName evidence="8">CMP kinase</shortName>
    </alternativeName>
</protein>
<evidence type="ECO:0000259" key="10">
    <source>
        <dbReference type="Pfam" id="PF02224"/>
    </source>
</evidence>
<dbReference type="GO" id="GO:0015949">
    <property type="term" value="P:nucleobase-containing small molecule interconversion"/>
    <property type="evidence" value="ECO:0007669"/>
    <property type="project" value="TreeGrafter"/>
</dbReference>
<comment type="catalytic activity">
    <reaction evidence="6 8">
        <text>dCMP + ATP = dCDP + ADP</text>
        <dbReference type="Rhea" id="RHEA:25094"/>
        <dbReference type="ChEBI" id="CHEBI:30616"/>
        <dbReference type="ChEBI" id="CHEBI:57566"/>
        <dbReference type="ChEBI" id="CHEBI:58593"/>
        <dbReference type="ChEBI" id="CHEBI:456216"/>
        <dbReference type="EC" id="2.7.4.25"/>
    </reaction>
</comment>
<dbReference type="InterPro" id="IPR003136">
    <property type="entry name" value="Cytidylate_kin"/>
</dbReference>
<feature type="domain" description="Cytidylate kinase" evidence="10">
    <location>
        <begin position="10"/>
        <end position="228"/>
    </location>
</feature>
<dbReference type="AlphaFoldDB" id="A0A368VYR2"/>
<evidence type="ECO:0000256" key="1">
    <source>
        <dbReference type="ARBA" id="ARBA00009427"/>
    </source>
</evidence>
<dbReference type="GO" id="GO:0036431">
    <property type="term" value="F:dCMP kinase activity"/>
    <property type="evidence" value="ECO:0007669"/>
    <property type="project" value="InterPro"/>
</dbReference>
<evidence type="ECO:0000256" key="4">
    <source>
        <dbReference type="ARBA" id="ARBA00022777"/>
    </source>
</evidence>
<keyword evidence="2 8" id="KW-0808">Transferase</keyword>
<dbReference type="GO" id="GO:0005829">
    <property type="term" value="C:cytosol"/>
    <property type="evidence" value="ECO:0007669"/>
    <property type="project" value="TreeGrafter"/>
</dbReference>
<comment type="similarity">
    <text evidence="1 8">Belongs to the cytidylate kinase family. Type 1 subfamily.</text>
</comment>
<evidence type="ECO:0000256" key="5">
    <source>
        <dbReference type="ARBA" id="ARBA00022840"/>
    </source>
</evidence>
<keyword evidence="5 8" id="KW-0067">ATP-binding</keyword>
<dbReference type="OrthoDB" id="9807434at2"/>
<dbReference type="RefSeq" id="WP_114452816.1">
    <property type="nucleotide sequence ID" value="NZ_QPJC01000004.1"/>
</dbReference>
<evidence type="ECO:0000256" key="7">
    <source>
        <dbReference type="ARBA" id="ARBA00048478"/>
    </source>
</evidence>
<feature type="binding site" evidence="8">
    <location>
        <begin position="14"/>
        <end position="22"/>
    </location>
    <ligand>
        <name>ATP</name>
        <dbReference type="ChEBI" id="CHEBI:30616"/>
    </ligand>
</feature>
<dbReference type="Proteomes" id="UP000253495">
    <property type="component" value="Unassembled WGS sequence"/>
</dbReference>
<evidence type="ECO:0000256" key="8">
    <source>
        <dbReference type="HAMAP-Rule" id="MF_00238"/>
    </source>
</evidence>
<dbReference type="InterPro" id="IPR027417">
    <property type="entry name" value="P-loop_NTPase"/>
</dbReference>
<dbReference type="NCBIfam" id="TIGR00017">
    <property type="entry name" value="cmk"/>
    <property type="match status" value="1"/>
</dbReference>
<comment type="caution">
    <text evidence="11">The sequence shown here is derived from an EMBL/GenBank/DDBJ whole genome shotgun (WGS) entry which is preliminary data.</text>
</comment>
<evidence type="ECO:0000313" key="11">
    <source>
        <dbReference type="EMBL" id="RCW44714.1"/>
    </source>
</evidence>
<dbReference type="InterPro" id="IPR011994">
    <property type="entry name" value="Cytidylate_kinase_dom"/>
</dbReference>
<keyword evidence="12" id="KW-1185">Reference proteome</keyword>
<dbReference type="SUPFAM" id="SSF52540">
    <property type="entry name" value="P-loop containing nucleoside triphosphate hydrolases"/>
    <property type="match status" value="1"/>
</dbReference>